<reference evidence="7 8" key="1">
    <citation type="submission" date="2020-04" db="EMBL/GenBank/DDBJ databases">
        <title>Perkinsus chesapeaki whole genome sequence.</title>
        <authorList>
            <person name="Bogema D.R."/>
        </authorList>
    </citation>
    <scope>NUCLEOTIDE SEQUENCE [LARGE SCALE GENOMIC DNA]</scope>
    <source>
        <strain evidence="7">ATCC PRA-425</strain>
    </source>
</reference>
<feature type="domain" description="Transcription factor CBF/NF-Y/archaeal histone" evidence="6">
    <location>
        <begin position="122"/>
        <end position="186"/>
    </location>
</feature>
<dbReference type="Pfam" id="PF00808">
    <property type="entry name" value="CBFD_NFYB_HMF"/>
    <property type="match status" value="1"/>
</dbReference>
<protein>
    <recommendedName>
        <fullName evidence="6">Transcription factor CBF/NF-Y/archaeal histone domain-containing protein</fullName>
    </recommendedName>
</protein>
<keyword evidence="8" id="KW-1185">Reference proteome</keyword>
<keyword evidence="3" id="KW-0238">DNA-binding</keyword>
<dbReference type="PANTHER" id="PTHR11064:SF9">
    <property type="entry name" value="NUCLEAR TRANSCRIPTION FACTOR Y SUBUNIT BETA"/>
    <property type="match status" value="1"/>
</dbReference>
<dbReference type="GO" id="GO:0001228">
    <property type="term" value="F:DNA-binding transcription activator activity, RNA polymerase II-specific"/>
    <property type="evidence" value="ECO:0007669"/>
    <property type="project" value="InterPro"/>
</dbReference>
<evidence type="ECO:0000313" key="7">
    <source>
        <dbReference type="EMBL" id="KAF4659168.1"/>
    </source>
</evidence>
<dbReference type="EMBL" id="JAAPAO010000464">
    <property type="protein sequence ID" value="KAF4659168.1"/>
    <property type="molecule type" value="Genomic_DNA"/>
</dbReference>
<accession>A0A7J6LIR7</accession>
<dbReference type="InterPro" id="IPR027113">
    <property type="entry name" value="Transc_fact_NFYB/HAP3"/>
</dbReference>
<dbReference type="Gene3D" id="1.10.20.10">
    <property type="entry name" value="Histone, subunit A"/>
    <property type="match status" value="1"/>
</dbReference>
<proteinExistence type="inferred from homology"/>
<feature type="region of interest" description="Disordered" evidence="5">
    <location>
        <begin position="341"/>
        <end position="369"/>
    </location>
</feature>
<evidence type="ECO:0000256" key="3">
    <source>
        <dbReference type="ARBA" id="ARBA00023125"/>
    </source>
</evidence>
<evidence type="ECO:0000256" key="2">
    <source>
        <dbReference type="ARBA" id="ARBA00023015"/>
    </source>
</evidence>
<comment type="caution">
    <text evidence="7">The sequence shown here is derived from an EMBL/GenBank/DDBJ whole genome shotgun (WGS) entry which is preliminary data.</text>
</comment>
<evidence type="ECO:0000256" key="5">
    <source>
        <dbReference type="SAM" id="MobiDB-lite"/>
    </source>
</evidence>
<dbReference type="SUPFAM" id="SSF47113">
    <property type="entry name" value="Histone-fold"/>
    <property type="match status" value="1"/>
</dbReference>
<dbReference type="Proteomes" id="UP000591131">
    <property type="component" value="Unassembled WGS sequence"/>
</dbReference>
<evidence type="ECO:0000256" key="4">
    <source>
        <dbReference type="ARBA" id="ARBA00023163"/>
    </source>
</evidence>
<keyword evidence="4" id="KW-0804">Transcription</keyword>
<organism evidence="7 8">
    <name type="scientific">Perkinsus chesapeaki</name>
    <name type="common">Clam parasite</name>
    <name type="synonym">Perkinsus andrewsi</name>
    <dbReference type="NCBI Taxonomy" id="330153"/>
    <lineage>
        <taxon>Eukaryota</taxon>
        <taxon>Sar</taxon>
        <taxon>Alveolata</taxon>
        <taxon>Perkinsozoa</taxon>
        <taxon>Perkinsea</taxon>
        <taxon>Perkinsida</taxon>
        <taxon>Perkinsidae</taxon>
        <taxon>Perkinsus</taxon>
    </lineage>
</organism>
<dbReference type="GO" id="GO:0046982">
    <property type="term" value="F:protein heterodimerization activity"/>
    <property type="evidence" value="ECO:0007669"/>
    <property type="project" value="InterPro"/>
</dbReference>
<dbReference type="InterPro" id="IPR009072">
    <property type="entry name" value="Histone-fold"/>
</dbReference>
<feature type="compositionally biased region" description="Polar residues" evidence="5">
    <location>
        <begin position="355"/>
        <end position="366"/>
    </location>
</feature>
<sequence>MPHSVLRAASIRYDVARAVKKEKKLQREERRLKRRRHSVSNGDDVMHGAESELPPTNKLNEEGKSSGSSSSSSCRANQPNEEHSSSSTVPVQGDLLRQKLLLEGLEGELTKDISFAVEQGYMPMANIANIVQSVLPDGAGSIGKCFKLTLQDCISEFLMLVTHLAAQRCSREGRRIMLAEDILWALDQAGLCQYRSTLRLFLGKLREHLKKCKKTSTEMVESLEAPPELLEIENGCSSLPNSSSMFPMMPMSPTEVMSMTATSAPPDHQAHEKKQKPAAAGIAEATMQAGWLDEDDDAISMGCSPSLPICCNAFHADEESYGDRCSSVPSVLHISIDRQRLSKSYSGASPSPSAQEGSVRSLVSQSDGRRWSEEIFERKYSTRRLERAE</sequence>
<evidence type="ECO:0000256" key="1">
    <source>
        <dbReference type="ARBA" id="ARBA00009053"/>
    </source>
</evidence>
<feature type="compositionally biased region" description="Low complexity" evidence="5">
    <location>
        <begin position="342"/>
        <end position="354"/>
    </location>
</feature>
<gene>
    <name evidence="7" type="ORF">FOL47_007697</name>
</gene>
<dbReference type="PANTHER" id="PTHR11064">
    <property type="entry name" value="CCAAT-BINDING TRANSCRIPTION FACTOR-RELATED"/>
    <property type="match status" value="1"/>
</dbReference>
<evidence type="ECO:0000259" key="6">
    <source>
        <dbReference type="Pfam" id="PF00808"/>
    </source>
</evidence>
<evidence type="ECO:0000313" key="8">
    <source>
        <dbReference type="Proteomes" id="UP000591131"/>
    </source>
</evidence>
<dbReference type="InterPro" id="IPR003958">
    <property type="entry name" value="CBFA_NFYB_domain"/>
</dbReference>
<dbReference type="GO" id="GO:0016602">
    <property type="term" value="C:CCAAT-binding factor complex"/>
    <property type="evidence" value="ECO:0007669"/>
    <property type="project" value="InterPro"/>
</dbReference>
<feature type="region of interest" description="Disordered" evidence="5">
    <location>
        <begin position="258"/>
        <end position="279"/>
    </location>
</feature>
<name>A0A7J6LIR7_PERCH</name>
<dbReference type="CDD" id="cd22907">
    <property type="entry name" value="HFD_NFYB"/>
    <property type="match status" value="1"/>
</dbReference>
<dbReference type="OrthoDB" id="386949at2759"/>
<feature type="compositionally biased region" description="Basic and acidic residues" evidence="5">
    <location>
        <begin position="22"/>
        <end position="31"/>
    </location>
</feature>
<dbReference type="GO" id="GO:0000978">
    <property type="term" value="F:RNA polymerase II cis-regulatory region sequence-specific DNA binding"/>
    <property type="evidence" value="ECO:0007669"/>
    <property type="project" value="TreeGrafter"/>
</dbReference>
<dbReference type="AlphaFoldDB" id="A0A7J6LIR7"/>
<feature type="region of interest" description="Disordered" evidence="5">
    <location>
        <begin position="22"/>
        <end position="90"/>
    </location>
</feature>
<keyword evidence="2" id="KW-0805">Transcription regulation</keyword>
<feature type="compositionally biased region" description="Polar residues" evidence="5">
    <location>
        <begin position="74"/>
        <end position="90"/>
    </location>
</feature>
<comment type="similarity">
    <text evidence="1">Belongs to the NFYB/HAP3 subunit family.</text>
</comment>